<dbReference type="Proteomes" id="UP000092932">
    <property type="component" value="Chromosome"/>
</dbReference>
<dbReference type="KEGG" id="ado:A6F68_02235"/>
<dbReference type="RefSeq" id="WP_198152593.1">
    <property type="nucleotide sequence ID" value="NZ_CP016591.1"/>
</dbReference>
<dbReference type="InterPro" id="IPR007345">
    <property type="entry name" value="Polysacch_pyruvyl_Trfase"/>
</dbReference>
<feature type="domain" description="Polysaccharide pyruvyl transferase" evidence="1">
    <location>
        <begin position="17"/>
        <end position="304"/>
    </location>
</feature>
<name>A0A1B2AFC7_9SPHN</name>
<dbReference type="EMBL" id="CP016591">
    <property type="protein sequence ID" value="ANY20735.1"/>
    <property type="molecule type" value="Genomic_DNA"/>
</dbReference>
<evidence type="ECO:0000313" key="3">
    <source>
        <dbReference type="Proteomes" id="UP000092932"/>
    </source>
</evidence>
<keyword evidence="3" id="KW-1185">Reference proteome</keyword>
<keyword evidence="2" id="KW-0808">Transferase</keyword>
<gene>
    <name evidence="2" type="ORF">A6F68_02235</name>
</gene>
<evidence type="ECO:0000313" key="2">
    <source>
        <dbReference type="EMBL" id="ANY20735.1"/>
    </source>
</evidence>
<evidence type="ECO:0000259" key="1">
    <source>
        <dbReference type="Pfam" id="PF04230"/>
    </source>
</evidence>
<proteinExistence type="predicted"/>
<sequence length="366" mass="41134">MTVPRKVGILTLPLYVNYGGILQAAALYRVLSDQGHQPVFLERRRDRKPHKQLARLIAENLPFLDIKGFRTMARRSGKHRPFIQNNMSVRSRPLRTVSDLRKAVSEHDLDAVIVGSDQVWRPEYHGDQTPLAYWLNFVDPRRSKRIAYAASFGKAVWERPDLDGRIAPLLADFHAVSVREASGIEICARHFAYDDAKVMIDPAMLVDRAFYDDIATVPSDAEGTFLNYILGLNDTSIEDLTRLGAELPGVSRTKFLRLSLGGDDITINDWVGYFRAAKYVFTDSFHGTALSILNEKPFVSLANKRGGEDRFVNVLGLLGLEDRLVEHADIGKVAELMKQPIDYVAVRARLEELRADATEFLANALA</sequence>
<dbReference type="STRING" id="692370.A6F68_02235"/>
<dbReference type="AlphaFoldDB" id="A0A1B2AFC7"/>
<dbReference type="GO" id="GO:0016740">
    <property type="term" value="F:transferase activity"/>
    <property type="evidence" value="ECO:0007669"/>
    <property type="project" value="UniProtKB-KW"/>
</dbReference>
<protein>
    <submittedName>
        <fullName evidence="2">Polysaccharide pyruvyl transferase</fullName>
    </submittedName>
</protein>
<dbReference type="Pfam" id="PF04230">
    <property type="entry name" value="PS_pyruv_trans"/>
    <property type="match status" value="1"/>
</dbReference>
<accession>A0A1B2AFC7</accession>
<organism evidence="2 3">
    <name type="scientific">Tsuneonella dongtanensis</name>
    <dbReference type="NCBI Taxonomy" id="692370"/>
    <lineage>
        <taxon>Bacteria</taxon>
        <taxon>Pseudomonadati</taxon>
        <taxon>Pseudomonadota</taxon>
        <taxon>Alphaproteobacteria</taxon>
        <taxon>Sphingomonadales</taxon>
        <taxon>Erythrobacteraceae</taxon>
        <taxon>Tsuneonella</taxon>
    </lineage>
</organism>
<reference evidence="2 3" key="1">
    <citation type="submission" date="2016-07" db="EMBL/GenBank/DDBJ databases">
        <title>Complete genome sequence of Altererythrobacter dongtanensis KCTC 22672, a type strain with esterase isolated from tidal flat.</title>
        <authorList>
            <person name="Cheng H."/>
            <person name="Wu Y.-H."/>
            <person name="Zhou P."/>
            <person name="Huo Y.-Y."/>
            <person name="Wang C.-S."/>
            <person name="Xu X.-W."/>
        </authorList>
    </citation>
    <scope>NUCLEOTIDE SEQUENCE [LARGE SCALE GENOMIC DNA]</scope>
    <source>
        <strain evidence="2 3">KCTC 22672</strain>
    </source>
</reference>
<dbReference type="PATRIC" id="fig|692370.5.peg.2248"/>